<feature type="non-terminal residue" evidence="3">
    <location>
        <position position="1"/>
    </location>
</feature>
<keyword evidence="1" id="KW-0472">Membrane</keyword>
<protein>
    <recommendedName>
        <fullName evidence="2">DUF6533 domain-containing protein</fullName>
    </recommendedName>
</protein>
<sequence>LTAYDHCIVLRQEIDFVWRRKLSLVTLLYTTLRAASLLFFVSYVVLLNSVSCKVLRSFCLTAIAALRVYAINGFDWKAPVATFALLLVNPAMGVVYVPIRKLLPSRVLSYRTVFYAATATTIVGHALVLAATWRRTYGIKKLADASSLGTSLSSLILRDGEFLASSTEICSTSPRIQEACISGKSHALIHECR</sequence>
<dbReference type="STRING" id="743788.S8FNX6"/>
<evidence type="ECO:0000259" key="2">
    <source>
        <dbReference type="Pfam" id="PF20151"/>
    </source>
</evidence>
<dbReference type="OrthoDB" id="2804045at2759"/>
<feature type="transmembrane region" description="Helical" evidence="1">
    <location>
        <begin position="112"/>
        <end position="133"/>
    </location>
</feature>
<dbReference type="Pfam" id="PF20151">
    <property type="entry name" value="DUF6533"/>
    <property type="match status" value="1"/>
</dbReference>
<dbReference type="Proteomes" id="UP000015241">
    <property type="component" value="Unassembled WGS sequence"/>
</dbReference>
<evidence type="ECO:0000313" key="3">
    <source>
        <dbReference type="EMBL" id="EPT00010.1"/>
    </source>
</evidence>
<dbReference type="HOGENOM" id="CLU_053360_3_2_1"/>
<gene>
    <name evidence="3" type="ORF">FOMPIDRAFT_58255</name>
</gene>
<dbReference type="InterPro" id="IPR045340">
    <property type="entry name" value="DUF6533"/>
</dbReference>
<keyword evidence="1" id="KW-0812">Transmembrane</keyword>
<evidence type="ECO:0000313" key="4">
    <source>
        <dbReference type="Proteomes" id="UP000015241"/>
    </source>
</evidence>
<evidence type="ECO:0000256" key="1">
    <source>
        <dbReference type="SAM" id="Phobius"/>
    </source>
</evidence>
<dbReference type="InParanoid" id="S8FNX6"/>
<accession>S8FNX6</accession>
<name>S8FNX6_FOMSC</name>
<feature type="transmembrane region" description="Helical" evidence="1">
    <location>
        <begin position="27"/>
        <end position="47"/>
    </location>
</feature>
<keyword evidence="4" id="KW-1185">Reference proteome</keyword>
<proteinExistence type="predicted"/>
<feature type="transmembrane region" description="Helical" evidence="1">
    <location>
        <begin position="80"/>
        <end position="100"/>
    </location>
</feature>
<feature type="domain" description="DUF6533" evidence="2">
    <location>
        <begin position="1"/>
        <end position="37"/>
    </location>
</feature>
<keyword evidence="1" id="KW-1133">Transmembrane helix</keyword>
<dbReference type="EMBL" id="KE504152">
    <property type="protein sequence ID" value="EPT00010.1"/>
    <property type="molecule type" value="Genomic_DNA"/>
</dbReference>
<feature type="transmembrane region" description="Helical" evidence="1">
    <location>
        <begin position="54"/>
        <end position="74"/>
    </location>
</feature>
<dbReference type="AlphaFoldDB" id="S8FNX6"/>
<reference evidence="3 4" key="1">
    <citation type="journal article" date="2012" name="Science">
        <title>The Paleozoic origin of enzymatic lignin decomposition reconstructed from 31 fungal genomes.</title>
        <authorList>
            <person name="Floudas D."/>
            <person name="Binder M."/>
            <person name="Riley R."/>
            <person name="Barry K."/>
            <person name="Blanchette R.A."/>
            <person name="Henrissat B."/>
            <person name="Martinez A.T."/>
            <person name="Otillar R."/>
            <person name="Spatafora J.W."/>
            <person name="Yadav J.S."/>
            <person name="Aerts A."/>
            <person name="Benoit I."/>
            <person name="Boyd A."/>
            <person name="Carlson A."/>
            <person name="Copeland A."/>
            <person name="Coutinho P.M."/>
            <person name="de Vries R.P."/>
            <person name="Ferreira P."/>
            <person name="Findley K."/>
            <person name="Foster B."/>
            <person name="Gaskell J."/>
            <person name="Glotzer D."/>
            <person name="Gorecki P."/>
            <person name="Heitman J."/>
            <person name="Hesse C."/>
            <person name="Hori C."/>
            <person name="Igarashi K."/>
            <person name="Jurgens J.A."/>
            <person name="Kallen N."/>
            <person name="Kersten P."/>
            <person name="Kohler A."/>
            <person name="Kuees U."/>
            <person name="Kumar T.K.A."/>
            <person name="Kuo A."/>
            <person name="LaButti K."/>
            <person name="Larrondo L.F."/>
            <person name="Lindquist E."/>
            <person name="Ling A."/>
            <person name="Lombard V."/>
            <person name="Lucas S."/>
            <person name="Lundell T."/>
            <person name="Martin R."/>
            <person name="McLaughlin D.J."/>
            <person name="Morgenstern I."/>
            <person name="Morin E."/>
            <person name="Murat C."/>
            <person name="Nagy L.G."/>
            <person name="Nolan M."/>
            <person name="Ohm R.A."/>
            <person name="Patyshakuliyeva A."/>
            <person name="Rokas A."/>
            <person name="Ruiz-Duenas F.J."/>
            <person name="Sabat G."/>
            <person name="Salamov A."/>
            <person name="Samejima M."/>
            <person name="Schmutz J."/>
            <person name="Slot J.C."/>
            <person name="St John F."/>
            <person name="Stenlid J."/>
            <person name="Sun H."/>
            <person name="Sun S."/>
            <person name="Syed K."/>
            <person name="Tsang A."/>
            <person name="Wiebenga A."/>
            <person name="Young D."/>
            <person name="Pisabarro A."/>
            <person name="Eastwood D.C."/>
            <person name="Martin F."/>
            <person name="Cullen D."/>
            <person name="Grigoriev I.V."/>
            <person name="Hibbett D.S."/>
        </authorList>
    </citation>
    <scope>NUCLEOTIDE SEQUENCE</scope>
    <source>
        <strain evidence="4">FP-58527</strain>
    </source>
</reference>
<organism evidence="3 4">
    <name type="scientific">Fomitopsis schrenkii</name>
    <name type="common">Brown rot fungus</name>
    <dbReference type="NCBI Taxonomy" id="2126942"/>
    <lineage>
        <taxon>Eukaryota</taxon>
        <taxon>Fungi</taxon>
        <taxon>Dikarya</taxon>
        <taxon>Basidiomycota</taxon>
        <taxon>Agaricomycotina</taxon>
        <taxon>Agaricomycetes</taxon>
        <taxon>Polyporales</taxon>
        <taxon>Fomitopsis</taxon>
    </lineage>
</organism>